<keyword evidence="2" id="KW-1185">Reference proteome</keyword>
<comment type="caution">
    <text evidence="1">The sequence shown here is derived from an EMBL/GenBank/DDBJ whole genome shotgun (WGS) entry which is preliminary data.</text>
</comment>
<reference evidence="1 2" key="1">
    <citation type="submission" date="2019-08" db="EMBL/GenBank/DDBJ databases">
        <title>Whole genome of Aphis craccivora.</title>
        <authorList>
            <person name="Voronova N.V."/>
            <person name="Shulinski R.S."/>
            <person name="Bandarenka Y.V."/>
            <person name="Zhorov D.G."/>
            <person name="Warner D."/>
        </authorList>
    </citation>
    <scope>NUCLEOTIDE SEQUENCE [LARGE SCALE GENOMIC DNA]</scope>
    <source>
        <strain evidence="1">180601</strain>
        <tissue evidence="1">Whole Body</tissue>
    </source>
</reference>
<evidence type="ECO:0000313" key="1">
    <source>
        <dbReference type="EMBL" id="KAF0725741.1"/>
    </source>
</evidence>
<feature type="non-terminal residue" evidence="1">
    <location>
        <position position="173"/>
    </location>
</feature>
<name>A0A6G0WFD2_APHCR</name>
<evidence type="ECO:0008006" key="3">
    <source>
        <dbReference type="Google" id="ProtNLM"/>
    </source>
</evidence>
<gene>
    <name evidence="1" type="ORF">FWK35_00032659</name>
</gene>
<protein>
    <recommendedName>
        <fullName evidence="3">Nucleic-acid-binding protein from transposon X-element</fullName>
    </recommendedName>
</protein>
<sequence>PPIKIELPKKKRSPPQCHDCQAFYHTSNFCHQSSRCVKCGENHFTSECTKPPSEPAKCALCLGPHTASYRGCPVFKKLKENRRKSELHKSIRHPVLYQNTSFTNTSTYKSPDVGREDHARQPKMKSYAEAVKFVNAPVEAILTILTQFISNFNSLISPLISLFTEVIHKRFSP</sequence>
<dbReference type="AlphaFoldDB" id="A0A6G0WFD2"/>
<proteinExistence type="predicted"/>
<evidence type="ECO:0000313" key="2">
    <source>
        <dbReference type="Proteomes" id="UP000478052"/>
    </source>
</evidence>
<dbReference type="PANTHER" id="PTHR33273:SF2">
    <property type="entry name" value="ENDONUCLEASE_EXONUCLEASE_PHOSPHATASE DOMAIN-CONTAINING PROTEIN"/>
    <property type="match status" value="1"/>
</dbReference>
<accession>A0A6G0WFD2</accession>
<dbReference type="OrthoDB" id="6593055at2759"/>
<organism evidence="1 2">
    <name type="scientific">Aphis craccivora</name>
    <name type="common">Cowpea aphid</name>
    <dbReference type="NCBI Taxonomy" id="307492"/>
    <lineage>
        <taxon>Eukaryota</taxon>
        <taxon>Metazoa</taxon>
        <taxon>Ecdysozoa</taxon>
        <taxon>Arthropoda</taxon>
        <taxon>Hexapoda</taxon>
        <taxon>Insecta</taxon>
        <taxon>Pterygota</taxon>
        <taxon>Neoptera</taxon>
        <taxon>Paraneoptera</taxon>
        <taxon>Hemiptera</taxon>
        <taxon>Sternorrhyncha</taxon>
        <taxon>Aphidomorpha</taxon>
        <taxon>Aphidoidea</taxon>
        <taxon>Aphididae</taxon>
        <taxon>Aphidini</taxon>
        <taxon>Aphis</taxon>
        <taxon>Aphis</taxon>
    </lineage>
</organism>
<dbReference type="Proteomes" id="UP000478052">
    <property type="component" value="Unassembled WGS sequence"/>
</dbReference>
<dbReference type="EMBL" id="VUJU01008803">
    <property type="protein sequence ID" value="KAF0725741.1"/>
    <property type="molecule type" value="Genomic_DNA"/>
</dbReference>
<dbReference type="PANTHER" id="PTHR33273">
    <property type="entry name" value="DOMAIN-CONTAINING PROTEIN, PUTATIVE-RELATED"/>
    <property type="match status" value="1"/>
</dbReference>
<feature type="non-terminal residue" evidence="1">
    <location>
        <position position="1"/>
    </location>
</feature>